<evidence type="ECO:0000313" key="2">
    <source>
        <dbReference type="Proteomes" id="UP001062846"/>
    </source>
</evidence>
<reference evidence="1" key="1">
    <citation type="submission" date="2022-02" db="EMBL/GenBank/DDBJ databases">
        <title>Plant Genome Project.</title>
        <authorList>
            <person name="Zhang R.-G."/>
        </authorList>
    </citation>
    <scope>NUCLEOTIDE SEQUENCE</scope>
    <source>
        <strain evidence="1">AT1</strain>
    </source>
</reference>
<organism evidence="1 2">
    <name type="scientific">Rhododendron molle</name>
    <name type="common">Chinese azalea</name>
    <name type="synonym">Azalea mollis</name>
    <dbReference type="NCBI Taxonomy" id="49168"/>
    <lineage>
        <taxon>Eukaryota</taxon>
        <taxon>Viridiplantae</taxon>
        <taxon>Streptophyta</taxon>
        <taxon>Embryophyta</taxon>
        <taxon>Tracheophyta</taxon>
        <taxon>Spermatophyta</taxon>
        <taxon>Magnoliopsida</taxon>
        <taxon>eudicotyledons</taxon>
        <taxon>Gunneridae</taxon>
        <taxon>Pentapetalae</taxon>
        <taxon>asterids</taxon>
        <taxon>Ericales</taxon>
        <taxon>Ericaceae</taxon>
        <taxon>Ericoideae</taxon>
        <taxon>Rhodoreae</taxon>
        <taxon>Rhododendron</taxon>
    </lineage>
</organism>
<proteinExistence type="predicted"/>
<name>A0ACC0PWF4_RHOML</name>
<evidence type="ECO:0000313" key="1">
    <source>
        <dbReference type="EMBL" id="KAI8570067.1"/>
    </source>
</evidence>
<sequence>MLVANSFDLWQKDTFFAAAEEVQQSADIMESAYRTWERERREGLMSENSDELCRELQTALGTAKWQLEEFEKAVRLSYRNRNDDFTMARHRQFVDAIETQISRVETELRESFSKQGNQPLRWVNLNEEECNDLAAFLSGTSGISETMKDQCALLGASVSSTFQENTCLKNKGYQGISYHTKGCEDVLASNRNASYVIDIEATESHETRDAVNCQADRTSGTRRTWSSPEMGTCRIVIPDEDVQKTALLLITEATPKEKGSKYVFWRRGCGDRRESKGGILRYSQLRGVRWINKILVQVGGCQRKLQTPVDSNLSSVRYKLALMLTIVLIGKLNFKDPKKVVTGKDSFAFGTLFNQREGCVISLEQDDRLESKKQFCLFSRTGDFMLFLRSQDVANASLNAPLCLRCIVVISEGRQGKKDALWLSSRMCLLLVAALGGVPHQRNTTVPQGSEGPADRTE</sequence>
<keyword evidence="2" id="KW-1185">Reference proteome</keyword>
<dbReference type="EMBL" id="CM046388">
    <property type="protein sequence ID" value="KAI8570067.1"/>
    <property type="molecule type" value="Genomic_DNA"/>
</dbReference>
<accession>A0ACC0PWF4</accession>
<comment type="caution">
    <text evidence="1">The sequence shown here is derived from an EMBL/GenBank/DDBJ whole genome shotgun (WGS) entry which is preliminary data.</text>
</comment>
<dbReference type="Proteomes" id="UP001062846">
    <property type="component" value="Chromosome 1"/>
</dbReference>
<gene>
    <name evidence="1" type="ORF">RHMOL_Rhmol01G0004200</name>
</gene>
<protein>
    <submittedName>
        <fullName evidence="1">Uncharacterized protein</fullName>
    </submittedName>
</protein>